<sequence>MENLDINGQAIAVDNEGYLRHLEDWNREVAEQLAQQEGIELNEAHWEILHLLRDFYHTYEMSPAMRPLIKAVAAKLGSDKGKSIYLMSLFPGSPAKLASKIAGLPKPTNCL</sequence>
<proteinExistence type="inferred from homology"/>
<comment type="similarity">
    <text evidence="3">Belongs to the dsrC/tusE family.</text>
</comment>
<dbReference type="InterPro" id="IPR025526">
    <property type="entry name" value="DsrC-like_dom_sf"/>
</dbReference>
<name>A0ABY5GZ46_9GAMM</name>
<dbReference type="InterPro" id="IPR043163">
    <property type="entry name" value="DsrC-like_N"/>
</dbReference>
<dbReference type="PANTHER" id="PTHR37010:SF1">
    <property type="entry name" value="SULFURTRANSFERASE TUSE"/>
    <property type="match status" value="1"/>
</dbReference>
<organism evidence="4 5">
    <name type="scientific">Amphritea atlantica</name>
    <dbReference type="NCBI Taxonomy" id="355243"/>
    <lineage>
        <taxon>Bacteria</taxon>
        <taxon>Pseudomonadati</taxon>
        <taxon>Pseudomonadota</taxon>
        <taxon>Gammaproteobacteria</taxon>
        <taxon>Oceanospirillales</taxon>
        <taxon>Oceanospirillaceae</taxon>
        <taxon>Amphritea</taxon>
    </lineage>
</organism>
<reference evidence="4" key="1">
    <citation type="submission" date="2021-04" db="EMBL/GenBank/DDBJ databases">
        <title>Oceanospirillales bacteria with DddD are important DMSP degraders in coastal seawater.</title>
        <authorList>
            <person name="Liu J."/>
        </authorList>
    </citation>
    <scope>NUCLEOTIDE SEQUENCE</scope>
    <source>
        <strain evidence="4">GY6</strain>
    </source>
</reference>
<dbReference type="Pfam" id="PF04358">
    <property type="entry name" value="DsrC"/>
    <property type="match status" value="1"/>
</dbReference>
<dbReference type="NCBIfam" id="TIGR03342">
    <property type="entry name" value="dsrC_tusE_dsvC"/>
    <property type="match status" value="1"/>
</dbReference>
<keyword evidence="3" id="KW-0808">Transferase</keyword>
<protein>
    <recommendedName>
        <fullName evidence="3">Sulfurtransferase</fullName>
        <ecNumber evidence="3">2.8.1.-</ecNumber>
    </recommendedName>
</protein>
<gene>
    <name evidence="4" type="ORF">KDX31_08820</name>
</gene>
<evidence type="ECO:0000313" key="5">
    <source>
        <dbReference type="Proteomes" id="UP001059950"/>
    </source>
</evidence>
<evidence type="ECO:0000256" key="2">
    <source>
        <dbReference type="ARBA" id="ARBA00022490"/>
    </source>
</evidence>
<comment type="function">
    <text evidence="3">Part of a sulfur-relay system.</text>
</comment>
<keyword evidence="2" id="KW-0963">Cytoplasm</keyword>
<dbReference type="Gene3D" id="3.30.1420.10">
    <property type="match status" value="1"/>
</dbReference>
<dbReference type="InterPro" id="IPR007453">
    <property type="entry name" value="DsrC/TusE"/>
</dbReference>
<evidence type="ECO:0000256" key="3">
    <source>
        <dbReference type="PIRNR" id="PIRNR006223"/>
    </source>
</evidence>
<dbReference type="Gene3D" id="1.10.10.370">
    <property type="entry name" value="DsrC-like protein, C-terminal domain"/>
    <property type="match status" value="1"/>
</dbReference>
<dbReference type="EC" id="2.8.1.-" evidence="3"/>
<accession>A0ABY5GZ46</accession>
<keyword evidence="5" id="KW-1185">Reference proteome</keyword>
<dbReference type="PIRSF" id="PIRSF006223">
    <property type="entry name" value="DsrC_TusE"/>
    <property type="match status" value="1"/>
</dbReference>
<comment type="subcellular location">
    <subcellularLocation>
        <location evidence="1">Cytoplasm</location>
    </subcellularLocation>
</comment>
<dbReference type="Proteomes" id="UP001059950">
    <property type="component" value="Chromosome"/>
</dbReference>
<evidence type="ECO:0000313" key="4">
    <source>
        <dbReference type="EMBL" id="UTW05078.1"/>
    </source>
</evidence>
<dbReference type="EMBL" id="CP073344">
    <property type="protein sequence ID" value="UTW05078.1"/>
    <property type="molecule type" value="Genomic_DNA"/>
</dbReference>
<dbReference type="PANTHER" id="PTHR37010">
    <property type="entry name" value="SULFURTRANSFERASE TUSE"/>
    <property type="match status" value="1"/>
</dbReference>
<dbReference type="InterPro" id="IPR042072">
    <property type="entry name" value="DsrC-like_C"/>
</dbReference>
<evidence type="ECO:0000256" key="1">
    <source>
        <dbReference type="ARBA" id="ARBA00004496"/>
    </source>
</evidence>
<dbReference type="SUPFAM" id="SSF69721">
    <property type="entry name" value="DsrC, the gamma subunit of dissimilatory sulfite reductase"/>
    <property type="match status" value="1"/>
</dbReference>